<evidence type="ECO:0000313" key="6">
    <source>
        <dbReference type="Proteomes" id="UP000291981"/>
    </source>
</evidence>
<accession>A0A4Q8QM90</accession>
<dbReference type="Proteomes" id="UP000291981">
    <property type="component" value="Unassembled WGS sequence"/>
</dbReference>
<evidence type="ECO:0000256" key="2">
    <source>
        <dbReference type="ARBA" id="ARBA00022676"/>
    </source>
</evidence>
<dbReference type="Gene3D" id="3.90.550.10">
    <property type="entry name" value="Spore Coat Polysaccharide Biosynthesis Protein SpsA, Chain A"/>
    <property type="match status" value="1"/>
</dbReference>
<dbReference type="Pfam" id="PF00535">
    <property type="entry name" value="Glycos_transf_2"/>
    <property type="match status" value="1"/>
</dbReference>
<comment type="similarity">
    <text evidence="1">Belongs to the glycosyltransferase 2 family.</text>
</comment>
<gene>
    <name evidence="5" type="ORF">EW142_07960</name>
</gene>
<evidence type="ECO:0000259" key="4">
    <source>
        <dbReference type="Pfam" id="PF00535"/>
    </source>
</evidence>
<dbReference type="RefSeq" id="WP_130612146.1">
    <property type="nucleotide sequence ID" value="NZ_SGIU01000001.1"/>
</dbReference>
<keyword evidence="3 5" id="KW-0808">Transferase</keyword>
<reference evidence="5 6" key="1">
    <citation type="submission" date="2019-02" db="EMBL/GenBank/DDBJ databases">
        <title>Draft genome sequence of Muricauda sp. 176CP4-71.</title>
        <authorList>
            <person name="Park J.-S."/>
        </authorList>
    </citation>
    <scope>NUCLEOTIDE SEQUENCE [LARGE SCALE GENOMIC DNA]</scope>
    <source>
        <strain evidence="5 6">176CP4-71</strain>
    </source>
</reference>
<keyword evidence="6" id="KW-1185">Reference proteome</keyword>
<dbReference type="SUPFAM" id="SSF53448">
    <property type="entry name" value="Nucleotide-diphospho-sugar transferases"/>
    <property type="match status" value="1"/>
</dbReference>
<evidence type="ECO:0000256" key="3">
    <source>
        <dbReference type="ARBA" id="ARBA00022679"/>
    </source>
</evidence>
<dbReference type="InterPro" id="IPR029044">
    <property type="entry name" value="Nucleotide-diphossugar_trans"/>
</dbReference>
<comment type="caution">
    <text evidence="5">The sequence shown here is derived from an EMBL/GenBank/DDBJ whole genome shotgun (WGS) entry which is preliminary data.</text>
</comment>
<dbReference type="GO" id="GO:0016757">
    <property type="term" value="F:glycosyltransferase activity"/>
    <property type="evidence" value="ECO:0007669"/>
    <property type="project" value="UniProtKB-KW"/>
</dbReference>
<dbReference type="CDD" id="cd06423">
    <property type="entry name" value="CESA_like"/>
    <property type="match status" value="1"/>
</dbReference>
<protein>
    <submittedName>
        <fullName evidence="5">Glycosyltransferase</fullName>
    </submittedName>
</protein>
<sequence>MRIGIIIPAHNEGPHLAQCLDSFVNQTIKPDELIVVDDNSSDDTHQIAVEYSQKNLWIKVVKRKSSDAHIPGTKVVQAFNYGLEQLSETDLIGKFDADIVLPANYFETMVQHFQANWKLGMCGGLLHVKKNNHWEYENIADKSHIRGPIKLYHKTCFAKIEGLRSGVGWDTVDVLLAKFHDFETYVDPSLHVKHLRPTGMGYSLKKAHAKGEAFYRMRYGIALSKIAAFKMALNAKSPKLYFQIIWGYFKTLRQGTPRFVTSEEGAFIRKYRWKRIFSKLFKA</sequence>
<name>A0A4Q8QM90_9FLAO</name>
<dbReference type="EMBL" id="SGIU01000001">
    <property type="protein sequence ID" value="TAI49719.1"/>
    <property type="molecule type" value="Genomic_DNA"/>
</dbReference>
<evidence type="ECO:0000256" key="1">
    <source>
        <dbReference type="ARBA" id="ARBA00006739"/>
    </source>
</evidence>
<proteinExistence type="inferred from homology"/>
<dbReference type="AlphaFoldDB" id="A0A4Q8QM90"/>
<feature type="domain" description="Glycosyltransferase 2-like" evidence="4">
    <location>
        <begin position="5"/>
        <end position="139"/>
    </location>
</feature>
<keyword evidence="2" id="KW-0328">Glycosyltransferase</keyword>
<dbReference type="InterPro" id="IPR001173">
    <property type="entry name" value="Glyco_trans_2-like"/>
</dbReference>
<dbReference type="PANTHER" id="PTHR43630">
    <property type="entry name" value="POLY-BETA-1,6-N-ACETYL-D-GLUCOSAMINE SYNTHASE"/>
    <property type="match status" value="1"/>
</dbReference>
<organism evidence="5 6">
    <name type="scientific">Flagellimonas allohymeniacidonis</name>
    <dbReference type="NCBI Taxonomy" id="2517819"/>
    <lineage>
        <taxon>Bacteria</taxon>
        <taxon>Pseudomonadati</taxon>
        <taxon>Bacteroidota</taxon>
        <taxon>Flavobacteriia</taxon>
        <taxon>Flavobacteriales</taxon>
        <taxon>Flavobacteriaceae</taxon>
        <taxon>Flagellimonas</taxon>
    </lineage>
</organism>
<dbReference type="PANTHER" id="PTHR43630:SF1">
    <property type="entry name" value="POLY-BETA-1,6-N-ACETYL-D-GLUCOSAMINE SYNTHASE"/>
    <property type="match status" value="1"/>
</dbReference>
<dbReference type="OrthoDB" id="1142396at2"/>
<evidence type="ECO:0000313" key="5">
    <source>
        <dbReference type="EMBL" id="TAI49719.1"/>
    </source>
</evidence>